<dbReference type="InterPro" id="IPR023373">
    <property type="entry name" value="YmcC_sf"/>
</dbReference>
<evidence type="ECO:0000313" key="2">
    <source>
        <dbReference type="EMBL" id="MBQ0933759.1"/>
    </source>
</evidence>
<name>A0ABS5DRI3_9BURK</name>
<feature type="chain" id="PRO_5045959514" description="YjbF family lipoprotein" evidence="1">
    <location>
        <begin position="27"/>
        <end position="208"/>
    </location>
</feature>
<keyword evidence="3" id="KW-1185">Reference proteome</keyword>
<organism evidence="2 3">
    <name type="scientific">Ideonella paludis</name>
    <dbReference type="NCBI Taxonomy" id="1233411"/>
    <lineage>
        <taxon>Bacteria</taxon>
        <taxon>Pseudomonadati</taxon>
        <taxon>Pseudomonadota</taxon>
        <taxon>Betaproteobacteria</taxon>
        <taxon>Burkholderiales</taxon>
        <taxon>Sphaerotilaceae</taxon>
        <taxon>Ideonella</taxon>
    </lineage>
</organism>
<reference evidence="2 3" key="1">
    <citation type="submission" date="2021-04" db="EMBL/GenBank/DDBJ databases">
        <title>The genome sequence of type strain Ideonella paludis KCTC 32238.</title>
        <authorList>
            <person name="Liu Y."/>
        </authorList>
    </citation>
    <scope>NUCLEOTIDE SEQUENCE [LARGE SCALE GENOMIC DNA]</scope>
    <source>
        <strain evidence="2 3">KCTC 32238</strain>
    </source>
</reference>
<dbReference type="SUPFAM" id="SSF159270">
    <property type="entry name" value="YmcC-like"/>
    <property type="match status" value="1"/>
</dbReference>
<gene>
    <name evidence="2" type="ORF">KAK11_00355</name>
</gene>
<comment type="caution">
    <text evidence="2">The sequence shown here is derived from an EMBL/GenBank/DDBJ whole genome shotgun (WGS) entry which is preliminary data.</text>
</comment>
<feature type="signal peptide" evidence="1">
    <location>
        <begin position="1"/>
        <end position="26"/>
    </location>
</feature>
<dbReference type="PROSITE" id="PS51257">
    <property type="entry name" value="PROKAR_LIPOPROTEIN"/>
    <property type="match status" value="1"/>
</dbReference>
<evidence type="ECO:0000313" key="3">
    <source>
        <dbReference type="Proteomes" id="UP000672097"/>
    </source>
</evidence>
<sequence>MSCRALATAVACVSLGLTGCSPTLRAGWQTVEQAWSTAAPVRDSALNPALRYLLVQQQGREALLVWVGDEPGALGRTSVWVGADGVVLRTAQGRLVGVSEPTRNWRVIRQTSTGSSTVTETVDVQPGHRMGLRQTGQRSLLSAPPTAHRWVGSLDGLRWQEDSWMDALLPPSHVALNAQDQVVYGQRCLAADWCLSWQVWPAERQVSP</sequence>
<protein>
    <recommendedName>
        <fullName evidence="4">YjbF family lipoprotein</fullName>
    </recommendedName>
</protein>
<evidence type="ECO:0008006" key="4">
    <source>
        <dbReference type="Google" id="ProtNLM"/>
    </source>
</evidence>
<dbReference type="Gene3D" id="2.40.360.10">
    <property type="entry name" value="YmcC-like"/>
    <property type="match status" value="1"/>
</dbReference>
<dbReference type="EMBL" id="JAGQDG010000001">
    <property type="protein sequence ID" value="MBQ0933759.1"/>
    <property type="molecule type" value="Genomic_DNA"/>
</dbReference>
<keyword evidence="1" id="KW-0732">Signal</keyword>
<accession>A0ABS5DRI3</accession>
<proteinExistence type="predicted"/>
<dbReference type="Proteomes" id="UP000672097">
    <property type="component" value="Unassembled WGS sequence"/>
</dbReference>
<dbReference type="RefSeq" id="WP_210805027.1">
    <property type="nucleotide sequence ID" value="NZ_JAGQDG010000001.1"/>
</dbReference>
<evidence type="ECO:0000256" key="1">
    <source>
        <dbReference type="SAM" id="SignalP"/>
    </source>
</evidence>